<reference evidence="1" key="1">
    <citation type="submission" date="2024-03" db="EMBL/GenBank/DDBJ databases">
        <title>Whole genome sequecning of epiphytes from Marcgravia umbellata leaves.</title>
        <authorList>
            <person name="Kumar G."/>
            <person name="Savka M.A."/>
        </authorList>
    </citation>
    <scope>NUCLEOTIDE SEQUENCE</scope>
    <source>
        <strain evidence="1">RIT_BL5</strain>
    </source>
</reference>
<proteinExistence type="predicted"/>
<evidence type="ECO:0000313" key="1">
    <source>
        <dbReference type="EMBL" id="MEJ8304468.1"/>
    </source>
</evidence>
<gene>
    <name evidence="1" type="ORF">WKI47_11240</name>
</gene>
<protein>
    <submittedName>
        <fullName evidence="1">Sulfate exporter family transporter</fullName>
    </submittedName>
</protein>
<sequence>MIVTRRKKNTYPHTKTSDIAHTERNRRVFAGLDIIRKRWNQHGKSGLGGVLFTFAIAWLGYELARIPGLDRVGQMACAILLAVVYRQLFGYPEVLRSGIVFSSQRLLRIAIVLYGLKLNMGLVLSEGLGLLVKDALVIAFAIIATLGLAKWFKADRNLSLLLGIGTGICGAAAVAALAPIVRAEEEDTAAAVGMIALLGTVFSVGYALLFPLLPLSSLQYGMWAGLSLHEVAHVALAGAAAGTDGLAAALLAKLGRVFLLLPVCLVFIVLMKKKDRKSAAAPSDHNRTALAFPWFLVGFLLMSLLGSYVLGPVVPVPDGLFEGIGTLTTWMLTAAMVGLGLNVNLKDLRSRALRPLLVMLIVSTLLSFLTLGMIL</sequence>
<dbReference type="EMBL" id="JBBKAR010000033">
    <property type="protein sequence ID" value="MEJ8304468.1"/>
    <property type="molecule type" value="Genomic_DNA"/>
</dbReference>
<evidence type="ECO:0000313" key="2">
    <source>
        <dbReference type="Proteomes" id="UP001380953"/>
    </source>
</evidence>
<accession>A0ACC6PBZ1</accession>
<keyword evidence="2" id="KW-1185">Reference proteome</keyword>
<organism evidence="1 2">
    <name type="scientific">Saccharibacillus sacchari</name>
    <dbReference type="NCBI Taxonomy" id="456493"/>
    <lineage>
        <taxon>Bacteria</taxon>
        <taxon>Bacillati</taxon>
        <taxon>Bacillota</taxon>
        <taxon>Bacilli</taxon>
        <taxon>Bacillales</taxon>
        <taxon>Paenibacillaceae</taxon>
        <taxon>Saccharibacillus</taxon>
    </lineage>
</organism>
<comment type="caution">
    <text evidence="1">The sequence shown here is derived from an EMBL/GenBank/DDBJ whole genome shotgun (WGS) entry which is preliminary data.</text>
</comment>
<name>A0ACC6PBZ1_9BACL</name>
<dbReference type="Proteomes" id="UP001380953">
    <property type="component" value="Unassembled WGS sequence"/>
</dbReference>